<sequence length="219" mass="25265">MLGSSRHTQAKWLAGVAAASCVIVVVSMVAVIAHQRSHRPTLVEVYPPYASKQMLTTAPWNIEQRTSSRRMQEMDKFWNQANERIARGEPTPVYARNSRIQSLAHGNWDVDLTSPRLKRAEEVKYNQQAYQRYENGESSVPWDPTSWHALYARGTRPNARKQLRAPMTQSLASGNWDIDLTSPRLRAAEEKQFERQNVQRYLNGEARVTWDPYTWQNPL</sequence>
<evidence type="ECO:0000256" key="1">
    <source>
        <dbReference type="SAM" id="Phobius"/>
    </source>
</evidence>
<keyword evidence="1" id="KW-1133">Transmembrane helix</keyword>
<accession>A0A7S0HPE0</accession>
<proteinExistence type="predicted"/>
<organism evidence="2">
    <name type="scientific">Hanusia phi</name>
    <dbReference type="NCBI Taxonomy" id="3032"/>
    <lineage>
        <taxon>Eukaryota</taxon>
        <taxon>Cryptophyceae</taxon>
        <taxon>Pyrenomonadales</taxon>
        <taxon>Geminigeraceae</taxon>
        <taxon>Hanusia</taxon>
    </lineage>
</organism>
<gene>
    <name evidence="2" type="ORF">HPHI1048_LOCUS18257</name>
</gene>
<dbReference type="EMBL" id="HBEO01027078">
    <property type="protein sequence ID" value="CAD8498473.1"/>
    <property type="molecule type" value="Transcribed_RNA"/>
</dbReference>
<dbReference type="AlphaFoldDB" id="A0A7S0HPE0"/>
<keyword evidence="1" id="KW-0812">Transmembrane</keyword>
<reference evidence="2" key="1">
    <citation type="submission" date="2021-01" db="EMBL/GenBank/DDBJ databases">
        <authorList>
            <person name="Corre E."/>
            <person name="Pelletier E."/>
            <person name="Niang G."/>
            <person name="Scheremetjew M."/>
            <person name="Finn R."/>
            <person name="Kale V."/>
            <person name="Holt S."/>
            <person name="Cochrane G."/>
            <person name="Meng A."/>
            <person name="Brown T."/>
            <person name="Cohen L."/>
        </authorList>
    </citation>
    <scope>NUCLEOTIDE SEQUENCE</scope>
    <source>
        <strain evidence="2">CCMP325</strain>
    </source>
</reference>
<name>A0A7S0HPE0_9CRYP</name>
<feature type="transmembrane region" description="Helical" evidence="1">
    <location>
        <begin position="12"/>
        <end position="33"/>
    </location>
</feature>
<protein>
    <submittedName>
        <fullName evidence="2">Uncharacterized protein</fullName>
    </submittedName>
</protein>
<keyword evidence="1" id="KW-0472">Membrane</keyword>
<evidence type="ECO:0000313" key="2">
    <source>
        <dbReference type="EMBL" id="CAD8498473.1"/>
    </source>
</evidence>